<feature type="domain" description="YARHG" evidence="2">
    <location>
        <begin position="203"/>
        <end position="284"/>
    </location>
</feature>
<dbReference type="InterPro" id="IPR025582">
    <property type="entry name" value="YARHG_dom"/>
</dbReference>
<organism evidence="3 4">
    <name type="scientific">Pyxidicoccus parkwayensis</name>
    <dbReference type="NCBI Taxonomy" id="2813578"/>
    <lineage>
        <taxon>Bacteria</taxon>
        <taxon>Pseudomonadati</taxon>
        <taxon>Myxococcota</taxon>
        <taxon>Myxococcia</taxon>
        <taxon>Myxococcales</taxon>
        <taxon>Cystobacterineae</taxon>
        <taxon>Myxococcaceae</taxon>
        <taxon>Pyxidicoccus</taxon>
    </lineage>
</organism>
<protein>
    <submittedName>
        <fullName evidence="3">YARHG domain-containing protein</fullName>
    </submittedName>
</protein>
<evidence type="ECO:0000313" key="4">
    <source>
        <dbReference type="Proteomes" id="UP000662747"/>
    </source>
</evidence>
<gene>
    <name evidence="3" type="ORF">JY651_35290</name>
</gene>
<keyword evidence="1" id="KW-0732">Signal</keyword>
<name>A0ABX7NSV1_9BACT</name>
<proteinExistence type="predicted"/>
<dbReference type="Proteomes" id="UP000662747">
    <property type="component" value="Chromosome"/>
</dbReference>
<evidence type="ECO:0000256" key="1">
    <source>
        <dbReference type="SAM" id="SignalP"/>
    </source>
</evidence>
<dbReference type="Pfam" id="PF13308">
    <property type="entry name" value="YARHG"/>
    <property type="match status" value="1"/>
</dbReference>
<sequence>MKLPTSLLGCFTVLASSLAAPAASAASSCLCEVDLYPKVLLGKATPQDVAKCEEGRPSKVDALSCMRGLSYKNVKQGEQPAESFRLGVDALVAASKDKALSKGATNLLLASQSYADTAVRAKVRPVMVSSGRAPLWDTLVSATDGDAAAFTRALYAYCEQYNVISELALEDVSLDQLWPPPSGLKPADARKRLSCPYGQNLVMAAAIRSLEGKLPADALVLLTPAQLRLLRNAVYARRGRVFQAKDLQDFFSQESWYQPDPAYTDARLTPEDQQHLELIQAAEAKAGKGAQKG</sequence>
<evidence type="ECO:0000259" key="2">
    <source>
        <dbReference type="SMART" id="SM01324"/>
    </source>
</evidence>
<dbReference type="Gene3D" id="1.20.58.1690">
    <property type="match status" value="1"/>
</dbReference>
<keyword evidence="4" id="KW-1185">Reference proteome</keyword>
<dbReference type="PROSITE" id="PS51257">
    <property type="entry name" value="PROKAR_LIPOPROTEIN"/>
    <property type="match status" value="1"/>
</dbReference>
<dbReference type="InterPro" id="IPR038434">
    <property type="entry name" value="YARHG_sf"/>
</dbReference>
<feature type="signal peptide" evidence="1">
    <location>
        <begin position="1"/>
        <end position="25"/>
    </location>
</feature>
<evidence type="ECO:0000313" key="3">
    <source>
        <dbReference type="EMBL" id="QSQ20476.1"/>
    </source>
</evidence>
<reference evidence="3 4" key="1">
    <citation type="submission" date="2021-02" db="EMBL/GenBank/DDBJ databases">
        <title>De Novo genome assembly of isolated myxobacteria.</title>
        <authorList>
            <person name="Stevens D.C."/>
        </authorList>
    </citation>
    <scope>NUCLEOTIDE SEQUENCE [LARGE SCALE GENOMIC DNA]</scope>
    <source>
        <strain evidence="4">SCPEA02</strain>
    </source>
</reference>
<feature type="chain" id="PRO_5045501978" evidence="1">
    <location>
        <begin position="26"/>
        <end position="293"/>
    </location>
</feature>
<dbReference type="EMBL" id="CP071090">
    <property type="protein sequence ID" value="QSQ20476.1"/>
    <property type="molecule type" value="Genomic_DNA"/>
</dbReference>
<accession>A0ABX7NSV1</accession>
<dbReference type="RefSeq" id="WP_206722056.1">
    <property type="nucleotide sequence ID" value="NZ_CP071090.1"/>
</dbReference>
<dbReference type="SMART" id="SM01324">
    <property type="entry name" value="YARHG"/>
    <property type="match status" value="1"/>
</dbReference>